<dbReference type="EMBL" id="JAATIS010004040">
    <property type="protein sequence ID" value="KAG2462551.1"/>
    <property type="molecule type" value="Genomic_DNA"/>
</dbReference>
<evidence type="ECO:0000313" key="3">
    <source>
        <dbReference type="Proteomes" id="UP000886611"/>
    </source>
</evidence>
<reference evidence="2 3" key="1">
    <citation type="journal article" date="2021" name="Cell">
        <title>Tracing the genetic footprints of vertebrate landing in non-teleost ray-finned fishes.</title>
        <authorList>
            <person name="Bi X."/>
            <person name="Wang K."/>
            <person name="Yang L."/>
            <person name="Pan H."/>
            <person name="Jiang H."/>
            <person name="Wei Q."/>
            <person name="Fang M."/>
            <person name="Yu H."/>
            <person name="Zhu C."/>
            <person name="Cai Y."/>
            <person name="He Y."/>
            <person name="Gan X."/>
            <person name="Zeng H."/>
            <person name="Yu D."/>
            <person name="Zhu Y."/>
            <person name="Jiang H."/>
            <person name="Qiu Q."/>
            <person name="Yang H."/>
            <person name="Zhang Y.E."/>
            <person name="Wang W."/>
            <person name="Zhu M."/>
            <person name="He S."/>
            <person name="Zhang G."/>
        </authorList>
    </citation>
    <scope>NUCLEOTIDE SEQUENCE [LARGE SCALE GENOMIC DNA]</scope>
    <source>
        <strain evidence="2">Bchr_013</strain>
    </source>
</reference>
<keyword evidence="3" id="KW-1185">Reference proteome</keyword>
<dbReference type="Pfam" id="PF25960">
    <property type="entry name" value="Fn1-VW_OTOGL"/>
    <property type="match status" value="1"/>
</dbReference>
<evidence type="ECO:0000313" key="2">
    <source>
        <dbReference type="EMBL" id="KAG2462551.1"/>
    </source>
</evidence>
<dbReference type="AlphaFoldDB" id="A0A8X8BP19"/>
<feature type="non-terminal residue" evidence="2">
    <location>
        <position position="1"/>
    </location>
</feature>
<sequence>MGDPLLFLACRPCPDGAPSCQDGEVLTVDVNTTERCCPTYHCGEKSCLLQGETLQIDLDFLADPENRCGCTSYTCVKEPVCVDGQRGAMRPGQTLVEHTADGVCFITECTSNVDPITGFHKVQVSHTNCSGQCQPNQVYEAPRHPGLCCGVCRNVSCISHTDNGTAALVKPGASWVSSCIKYDCVDTQSGPTLISYPVSCPPFNESECTKVSNCHLCLHLSHVIE</sequence>
<dbReference type="Proteomes" id="UP000886611">
    <property type="component" value="Unassembled WGS sequence"/>
</dbReference>
<dbReference type="InterPro" id="IPR058755">
    <property type="entry name" value="Fn1-VW_OTOGL"/>
</dbReference>
<gene>
    <name evidence="2" type="primary">Otog_1</name>
    <name evidence="2" type="ORF">GTO96_0002004</name>
</gene>
<feature type="non-terminal residue" evidence="2">
    <location>
        <position position="225"/>
    </location>
</feature>
<proteinExistence type="predicted"/>
<accession>A0A8X8BP19</accession>
<comment type="caution">
    <text evidence="2">The sequence shown here is derived from an EMBL/GenBank/DDBJ whole genome shotgun (WGS) entry which is preliminary data.</text>
</comment>
<feature type="domain" description="Otogelin-like Fn1-VW hybrid" evidence="1">
    <location>
        <begin position="65"/>
        <end position="125"/>
    </location>
</feature>
<name>A0A8X8BP19_POLSE</name>
<organism evidence="2 3">
    <name type="scientific">Polypterus senegalus</name>
    <name type="common">Senegal bichir</name>
    <dbReference type="NCBI Taxonomy" id="55291"/>
    <lineage>
        <taxon>Eukaryota</taxon>
        <taxon>Metazoa</taxon>
        <taxon>Chordata</taxon>
        <taxon>Craniata</taxon>
        <taxon>Vertebrata</taxon>
        <taxon>Euteleostomi</taxon>
        <taxon>Actinopterygii</taxon>
        <taxon>Polypteriformes</taxon>
        <taxon>Polypteridae</taxon>
        <taxon>Polypterus</taxon>
    </lineage>
</organism>
<evidence type="ECO:0000259" key="1">
    <source>
        <dbReference type="Pfam" id="PF25960"/>
    </source>
</evidence>
<protein>
    <submittedName>
        <fullName evidence="2">OTOG protein</fullName>
    </submittedName>
</protein>